<name>E9G505_DAPPU</name>
<evidence type="ECO:0000313" key="1">
    <source>
        <dbReference type="EMBL" id="EFX85465.1"/>
    </source>
</evidence>
<dbReference type="HOGENOM" id="CLU_1278763_0_0_1"/>
<dbReference type="Proteomes" id="UP000000305">
    <property type="component" value="Unassembled WGS sequence"/>
</dbReference>
<dbReference type="InParanoid" id="E9G505"/>
<dbReference type="KEGG" id="dpx:DAPPUDRAFT_300316"/>
<reference evidence="1 2" key="1">
    <citation type="journal article" date="2011" name="Science">
        <title>The ecoresponsive genome of Daphnia pulex.</title>
        <authorList>
            <person name="Colbourne J.K."/>
            <person name="Pfrender M.E."/>
            <person name="Gilbert D."/>
            <person name="Thomas W.K."/>
            <person name="Tucker A."/>
            <person name="Oakley T.H."/>
            <person name="Tokishita S."/>
            <person name="Aerts A."/>
            <person name="Arnold G.J."/>
            <person name="Basu M.K."/>
            <person name="Bauer D.J."/>
            <person name="Caceres C.E."/>
            <person name="Carmel L."/>
            <person name="Casola C."/>
            <person name="Choi J.H."/>
            <person name="Detter J.C."/>
            <person name="Dong Q."/>
            <person name="Dusheyko S."/>
            <person name="Eads B.D."/>
            <person name="Frohlich T."/>
            <person name="Geiler-Samerotte K.A."/>
            <person name="Gerlach D."/>
            <person name="Hatcher P."/>
            <person name="Jogdeo S."/>
            <person name="Krijgsveld J."/>
            <person name="Kriventseva E.V."/>
            <person name="Kultz D."/>
            <person name="Laforsch C."/>
            <person name="Lindquist E."/>
            <person name="Lopez J."/>
            <person name="Manak J.R."/>
            <person name="Muller J."/>
            <person name="Pangilinan J."/>
            <person name="Patwardhan R.P."/>
            <person name="Pitluck S."/>
            <person name="Pritham E.J."/>
            <person name="Rechtsteiner A."/>
            <person name="Rho M."/>
            <person name="Rogozin I.B."/>
            <person name="Sakarya O."/>
            <person name="Salamov A."/>
            <person name="Schaack S."/>
            <person name="Shapiro H."/>
            <person name="Shiga Y."/>
            <person name="Skalitzky C."/>
            <person name="Smith Z."/>
            <person name="Souvorov A."/>
            <person name="Sung W."/>
            <person name="Tang Z."/>
            <person name="Tsuchiya D."/>
            <person name="Tu H."/>
            <person name="Vos H."/>
            <person name="Wang M."/>
            <person name="Wolf Y.I."/>
            <person name="Yamagata H."/>
            <person name="Yamada T."/>
            <person name="Ye Y."/>
            <person name="Shaw J.R."/>
            <person name="Andrews J."/>
            <person name="Crease T.J."/>
            <person name="Tang H."/>
            <person name="Lucas S.M."/>
            <person name="Robertson H.M."/>
            <person name="Bork P."/>
            <person name="Koonin E.V."/>
            <person name="Zdobnov E.M."/>
            <person name="Grigoriev I.V."/>
            <person name="Lynch M."/>
            <person name="Boore J.L."/>
        </authorList>
    </citation>
    <scope>NUCLEOTIDE SEQUENCE [LARGE SCALE GENOMIC DNA]</scope>
</reference>
<accession>E9G505</accession>
<dbReference type="AlphaFoldDB" id="E9G505"/>
<protein>
    <submittedName>
        <fullName evidence="1">Uncharacterized protein</fullName>
    </submittedName>
</protein>
<organism evidence="1 2">
    <name type="scientific">Daphnia pulex</name>
    <name type="common">Water flea</name>
    <dbReference type="NCBI Taxonomy" id="6669"/>
    <lineage>
        <taxon>Eukaryota</taxon>
        <taxon>Metazoa</taxon>
        <taxon>Ecdysozoa</taxon>
        <taxon>Arthropoda</taxon>
        <taxon>Crustacea</taxon>
        <taxon>Branchiopoda</taxon>
        <taxon>Diplostraca</taxon>
        <taxon>Cladocera</taxon>
        <taxon>Anomopoda</taxon>
        <taxon>Daphniidae</taxon>
        <taxon>Daphnia</taxon>
    </lineage>
</organism>
<gene>
    <name evidence="1" type="ORF">DAPPUDRAFT_300316</name>
</gene>
<evidence type="ECO:0000313" key="2">
    <source>
        <dbReference type="Proteomes" id="UP000000305"/>
    </source>
</evidence>
<proteinExistence type="predicted"/>
<dbReference type="OrthoDB" id="6335328at2759"/>
<dbReference type="EMBL" id="GL732532">
    <property type="protein sequence ID" value="EFX85465.1"/>
    <property type="molecule type" value="Genomic_DNA"/>
</dbReference>
<keyword evidence="2" id="KW-1185">Reference proteome</keyword>
<sequence length="216" mass="24854">MTITPSTLSKSDVLSKVEAGESFNVRLRFANTHDYLYAVECDYSEDERRRRVLTFPLDNEIQKNTALDWLLEPVQQPGQQDENATAVIRLSSVKYPGEYLLAGTDDLTLDMNRRKVYTWKEKGTDFSQWGGPDQWILLDSATRAADDRSKSNYLALRNKKFDEDLYASSDRFELDHKFGTVYTWRQDSEIRDSASGTETQTNAWEILVISQKDQSA</sequence>